<feature type="compositionally biased region" description="Basic residues" evidence="1">
    <location>
        <begin position="1"/>
        <end position="13"/>
    </location>
</feature>
<dbReference type="EMBL" id="MN740390">
    <property type="protein sequence ID" value="QHU04034.1"/>
    <property type="molecule type" value="Genomic_DNA"/>
</dbReference>
<sequence>MPRGRQSRRRSSRRMMGGQGDESWARSVYGDMGQQKAGQGNVIAMNPNPQRGGNAPGAVVVPTVGGGAAVVPTMPMNGGEHPQGMKLGGNADKNMSYGGADEEIPEQIGGEEPPMIVENGGGGIITDVAVPAVLLYARDSIRKRRFVGMPNMSVRNSGNRRKFRRGSRKFRRGSRKGRR</sequence>
<feature type="compositionally biased region" description="Basic residues" evidence="1">
    <location>
        <begin position="158"/>
        <end position="179"/>
    </location>
</feature>
<evidence type="ECO:0000313" key="2">
    <source>
        <dbReference type="EMBL" id="QHU04034.1"/>
    </source>
</evidence>
<accession>A0A6C0JK77</accession>
<feature type="region of interest" description="Disordered" evidence="1">
    <location>
        <begin position="1"/>
        <end position="55"/>
    </location>
</feature>
<name>A0A6C0JK77_9ZZZZ</name>
<feature type="region of interest" description="Disordered" evidence="1">
    <location>
        <begin position="79"/>
        <end position="99"/>
    </location>
</feature>
<evidence type="ECO:0000256" key="1">
    <source>
        <dbReference type="SAM" id="MobiDB-lite"/>
    </source>
</evidence>
<proteinExistence type="predicted"/>
<protein>
    <submittedName>
        <fullName evidence="2">Uncharacterized protein</fullName>
    </submittedName>
</protein>
<feature type="region of interest" description="Disordered" evidence="1">
    <location>
        <begin position="151"/>
        <end position="179"/>
    </location>
</feature>
<dbReference type="AlphaFoldDB" id="A0A6C0JK77"/>
<reference evidence="2" key="1">
    <citation type="journal article" date="2020" name="Nature">
        <title>Giant virus diversity and host interactions through global metagenomics.</title>
        <authorList>
            <person name="Schulz F."/>
            <person name="Roux S."/>
            <person name="Paez-Espino D."/>
            <person name="Jungbluth S."/>
            <person name="Walsh D.A."/>
            <person name="Denef V.J."/>
            <person name="McMahon K.D."/>
            <person name="Konstantinidis K.T."/>
            <person name="Eloe-Fadrosh E.A."/>
            <person name="Kyrpides N.C."/>
            <person name="Woyke T."/>
        </authorList>
    </citation>
    <scope>NUCLEOTIDE SEQUENCE</scope>
    <source>
        <strain evidence="2">GVMAG-M-3300027708-20</strain>
    </source>
</reference>
<organism evidence="2">
    <name type="scientific">viral metagenome</name>
    <dbReference type="NCBI Taxonomy" id="1070528"/>
    <lineage>
        <taxon>unclassified sequences</taxon>
        <taxon>metagenomes</taxon>
        <taxon>organismal metagenomes</taxon>
    </lineage>
</organism>